<evidence type="ECO:0000313" key="4">
    <source>
        <dbReference type="EMBL" id="RWA14487.1"/>
    </source>
</evidence>
<evidence type="ECO:0000259" key="3">
    <source>
        <dbReference type="Pfam" id="PF22693"/>
    </source>
</evidence>
<organism evidence="4 5">
    <name type="scientific">Xylaria grammica</name>
    <dbReference type="NCBI Taxonomy" id="363999"/>
    <lineage>
        <taxon>Eukaryota</taxon>
        <taxon>Fungi</taxon>
        <taxon>Dikarya</taxon>
        <taxon>Ascomycota</taxon>
        <taxon>Pezizomycotina</taxon>
        <taxon>Sordariomycetes</taxon>
        <taxon>Xylariomycetidae</taxon>
        <taxon>Xylariales</taxon>
        <taxon>Xylariaceae</taxon>
        <taxon>Xylaria</taxon>
    </lineage>
</organism>
<keyword evidence="2" id="KW-1133">Transmembrane helix</keyword>
<feature type="compositionally biased region" description="Low complexity" evidence="1">
    <location>
        <begin position="450"/>
        <end position="464"/>
    </location>
</feature>
<name>A0A439DJ98_9PEZI</name>
<gene>
    <name evidence="4" type="ORF">EKO27_g554</name>
</gene>
<dbReference type="Pfam" id="PF22693">
    <property type="entry name" value="MACPF_1"/>
    <property type="match status" value="1"/>
</dbReference>
<dbReference type="EMBL" id="RYZI01000007">
    <property type="protein sequence ID" value="RWA14487.1"/>
    <property type="molecule type" value="Genomic_DNA"/>
</dbReference>
<keyword evidence="5" id="KW-1185">Reference proteome</keyword>
<dbReference type="InterPro" id="IPR054586">
    <property type="entry name" value="MACPF_1_fungal"/>
</dbReference>
<dbReference type="STRING" id="363999.A0A439DJ98"/>
<evidence type="ECO:0000256" key="2">
    <source>
        <dbReference type="SAM" id="Phobius"/>
    </source>
</evidence>
<evidence type="ECO:0000256" key="1">
    <source>
        <dbReference type="SAM" id="MobiDB-lite"/>
    </source>
</evidence>
<feature type="region of interest" description="Disordered" evidence="1">
    <location>
        <begin position="1"/>
        <end position="103"/>
    </location>
</feature>
<sequence>MATSNRVPSFRASSIPSKAAPPPATKSQQRKSPSAQIKAVPQPVGRRGPVLKNPPAPAPAPASETDDDTEPIWDERDDQDDDDEVVYNKGHSSTGGSGTPSGSGTLVKVIALSAKADSVSHMPITNLEFPSQSRTSFLTDITLGDVRIKLDAVVRKEATFAFCTNEGAVAASENATLQAYAKTLSEEPFAEDGLFHVYIVRTTEPPSSQESVLLSPPFQIKFIQMGETPSDALNTGSLHSSAFQGKDPSGLPMGELRRMISRMSASPKMHTFCSLDGSAAGDELTLSQYLSLDEEGVHEKEGTPSILIRYRKTDAKVSAAGKVSKFHGASAEVLAAMEQLRPDLNIKDHSAEEFKVDKSGFRVQEELDASRLAPSDANPAKYTSQMDESDWDAVLRNCSLLYGWKINKKTNKIERATTPAFRLKVKNTTLPAIPPQQSVPNTKAIENAPAASASSSTESASSTSGGINTPTSSEMDSEEKTADESKAVAPAELAMVPALAAEDLAGTIPAKLGAIPSYVINDQSKIQITVVSSEFQESMAKNHFDSSSVEASVSGGYAGYSAGVSGGYASENSSKQVNTNKTFTKRMIGSYMFPRVSVFLRPEDLEPTPELKQALLRVQATKDINNLRKLYSTFGHLFCHAVTLGGCLQTTKIVSGSQQSKESEEKEAFKASVGVAFSTPVGIGGSVKGSHENSDSTASFTSQTQTSEAIAFEATGGNSILAANPPAWSSSVADFNNWRVINQNELTPIVDAIAGMAGFQEVKSWFLSAVPKLSQYFVVPESRALHVRFKVATQGDSFNKITGRSEQAYLGVDPSRPPKPVQMKLERLAPETEVRLTHTGFFWFSFDLTLTTRQVDVHKTDAMFFPHCVQAPVLMFPGGKDVGTSEDSRLMQTVWRLEVAQGYSLGPNCLVCVKSCAPVCTSDDKTQQPTELALTVYRNAQGVFMPAITSTDEPCYWRLRRVDDTARGVPQGTQESFKHGEEFRLTWCFADQAGGYRDYYEDTYGRRSFQRPAEVGPTDSLCLKMPYPRFEKTDDNAGISLVMSPALTAEPIAQSFKDVHYNLFDVSFRMDCVNNDGLGDSADFMNVVTEPHEERRETHTWDGQGGNPYELVPFGSPAAMLAGVILGPAALPVAGVAGILSGIIGF</sequence>
<feature type="transmembrane region" description="Helical" evidence="2">
    <location>
        <begin position="1118"/>
        <end position="1144"/>
    </location>
</feature>
<keyword evidence="2" id="KW-0812">Transmembrane</keyword>
<reference evidence="4 5" key="1">
    <citation type="submission" date="2018-12" db="EMBL/GenBank/DDBJ databases">
        <title>Draft genome sequence of Xylaria grammica IHI A82.</title>
        <authorList>
            <person name="Buettner E."/>
            <person name="Kellner H."/>
        </authorList>
    </citation>
    <scope>NUCLEOTIDE SEQUENCE [LARGE SCALE GENOMIC DNA]</scope>
    <source>
        <strain evidence="4 5">IHI A82</strain>
    </source>
</reference>
<feature type="domain" description="MACPF-like" evidence="3">
    <location>
        <begin position="575"/>
        <end position="751"/>
    </location>
</feature>
<proteinExistence type="predicted"/>
<keyword evidence="2" id="KW-0472">Membrane</keyword>
<dbReference type="AlphaFoldDB" id="A0A439DJ98"/>
<feature type="compositionally biased region" description="Polar residues" evidence="1">
    <location>
        <begin position="465"/>
        <end position="474"/>
    </location>
</feature>
<feature type="region of interest" description="Disordered" evidence="1">
    <location>
        <begin position="447"/>
        <end position="486"/>
    </location>
</feature>
<evidence type="ECO:0000313" key="5">
    <source>
        <dbReference type="Proteomes" id="UP000286045"/>
    </source>
</evidence>
<protein>
    <recommendedName>
        <fullName evidence="3">MACPF-like domain-containing protein</fullName>
    </recommendedName>
</protein>
<dbReference type="Proteomes" id="UP000286045">
    <property type="component" value="Unassembled WGS sequence"/>
</dbReference>
<comment type="caution">
    <text evidence="4">The sequence shown here is derived from an EMBL/GenBank/DDBJ whole genome shotgun (WGS) entry which is preliminary data.</text>
</comment>
<feature type="compositionally biased region" description="Acidic residues" evidence="1">
    <location>
        <begin position="64"/>
        <end position="85"/>
    </location>
</feature>
<accession>A0A439DJ98</accession>